<dbReference type="Gene3D" id="3.30.70.330">
    <property type="match status" value="2"/>
</dbReference>
<dbReference type="InterPro" id="IPR012677">
    <property type="entry name" value="Nucleotide-bd_a/b_plait_sf"/>
</dbReference>
<feature type="region of interest" description="Disordered" evidence="5">
    <location>
        <begin position="1"/>
        <end position="112"/>
    </location>
</feature>
<feature type="compositionally biased region" description="Basic residues" evidence="5">
    <location>
        <begin position="68"/>
        <end position="93"/>
    </location>
</feature>
<feature type="domain" description="RRM" evidence="6">
    <location>
        <begin position="142"/>
        <end position="231"/>
    </location>
</feature>
<accession>A0A7J6M9X8</accession>
<dbReference type="GO" id="GO:0008380">
    <property type="term" value="P:RNA splicing"/>
    <property type="evidence" value="ECO:0007669"/>
    <property type="project" value="UniProtKB-KW"/>
</dbReference>
<dbReference type="EMBL" id="JABAHT010000037">
    <property type="protein sequence ID" value="KAF4668403.1"/>
    <property type="molecule type" value="Genomic_DNA"/>
</dbReference>
<keyword evidence="3" id="KW-0508">mRNA splicing</keyword>
<evidence type="ECO:0000259" key="6">
    <source>
        <dbReference type="PROSITE" id="PS50102"/>
    </source>
</evidence>
<reference evidence="7 8" key="1">
    <citation type="submission" date="2020-04" db="EMBL/GenBank/DDBJ databases">
        <title>Perkinsus olseni comparative genomics.</title>
        <authorList>
            <person name="Bogema D.R."/>
        </authorList>
    </citation>
    <scope>NUCLEOTIDE SEQUENCE [LARGE SCALE GENOMIC DNA]</scope>
    <source>
        <strain evidence="7">ATCC PRA-179</strain>
    </source>
</reference>
<name>A0A7J6M9X8_PEROL</name>
<evidence type="ECO:0000313" key="8">
    <source>
        <dbReference type="Proteomes" id="UP000570595"/>
    </source>
</evidence>
<comment type="caution">
    <text evidence="7">The sequence shown here is derived from an EMBL/GenBank/DDBJ whole genome shotgun (WGS) entry which is preliminary data.</text>
</comment>
<dbReference type="InterPro" id="IPR000504">
    <property type="entry name" value="RRM_dom"/>
</dbReference>
<dbReference type="GO" id="GO:0006397">
    <property type="term" value="P:mRNA processing"/>
    <property type="evidence" value="ECO:0007669"/>
    <property type="project" value="UniProtKB-KW"/>
</dbReference>
<dbReference type="OrthoDB" id="431068at2759"/>
<gene>
    <name evidence="7" type="ORF">FOZ61_006469</name>
</gene>
<keyword evidence="1" id="KW-0507">mRNA processing</keyword>
<proteinExistence type="predicted"/>
<dbReference type="PANTHER" id="PTHR23139">
    <property type="entry name" value="RNA-BINDING PROTEIN"/>
    <property type="match status" value="1"/>
</dbReference>
<dbReference type="AlphaFoldDB" id="A0A7J6M9X8"/>
<feature type="compositionally biased region" description="Polar residues" evidence="5">
    <location>
        <begin position="101"/>
        <end position="112"/>
    </location>
</feature>
<evidence type="ECO:0000256" key="1">
    <source>
        <dbReference type="ARBA" id="ARBA00022664"/>
    </source>
</evidence>
<evidence type="ECO:0000256" key="3">
    <source>
        <dbReference type="ARBA" id="ARBA00023187"/>
    </source>
</evidence>
<evidence type="ECO:0000313" key="7">
    <source>
        <dbReference type="EMBL" id="KAF4668403.1"/>
    </source>
</evidence>
<dbReference type="PROSITE" id="PS50102">
    <property type="entry name" value="RRM"/>
    <property type="match status" value="2"/>
</dbReference>
<evidence type="ECO:0000256" key="5">
    <source>
        <dbReference type="SAM" id="MobiDB-lite"/>
    </source>
</evidence>
<feature type="region of interest" description="Disordered" evidence="5">
    <location>
        <begin position="359"/>
        <end position="380"/>
    </location>
</feature>
<dbReference type="SMART" id="SM00360">
    <property type="entry name" value="RRM"/>
    <property type="match status" value="2"/>
</dbReference>
<sequence length="434" mass="47171">MAPPGWDQQEPSPATTGAPPPDRAYESTGRPPIEPSSREGVSRTRDHGRREHSRRRRGGSDSSSSSRSRSRGRRDKRRSRRDRSRSERRRPRKSGWDDSTEPSGHQSNFSSQALGSAGLDATTLMMQQQVLAGGAGQNKKAKELYVGNLAKGQANMANIKEFFNAALTALPEYQQKYSQILPAGCIREVRLSPCGQYCFVEFASEEICLTALEFDRVEFLGRQLRIARPSGYTPLGPPPPPMDVSVLRVQGFLPQKAMAANPQQDKKQREVYVGNLASGLVTPQVLKDLFEPACKVLPDYNAALGPPVLTADVRGEGRFAFVEFQNDKLCTAAIDIFNGMEVLGRRLVVGRPQGYVEPVEGPAIPTGHRSSPNPMSTAGGWDSGQSWGMNQGWGAAPAQDYRGYSQRPGFDGAGSAVAAGAEAAQSLIHGYPSR</sequence>
<dbReference type="SUPFAM" id="SSF54928">
    <property type="entry name" value="RNA-binding domain, RBD"/>
    <property type="match status" value="2"/>
</dbReference>
<feature type="domain" description="RRM" evidence="6">
    <location>
        <begin position="269"/>
        <end position="354"/>
    </location>
</feature>
<protein>
    <recommendedName>
        <fullName evidence="6">RRM domain-containing protein</fullName>
    </recommendedName>
</protein>
<dbReference type="GO" id="GO:0003723">
    <property type="term" value="F:RNA binding"/>
    <property type="evidence" value="ECO:0007669"/>
    <property type="project" value="UniProtKB-UniRule"/>
</dbReference>
<evidence type="ECO:0000256" key="2">
    <source>
        <dbReference type="ARBA" id="ARBA00022884"/>
    </source>
</evidence>
<organism evidence="7 8">
    <name type="scientific">Perkinsus olseni</name>
    <name type="common">Perkinsus atlanticus</name>
    <dbReference type="NCBI Taxonomy" id="32597"/>
    <lineage>
        <taxon>Eukaryota</taxon>
        <taxon>Sar</taxon>
        <taxon>Alveolata</taxon>
        <taxon>Perkinsozoa</taxon>
        <taxon>Perkinsea</taxon>
        <taxon>Perkinsida</taxon>
        <taxon>Perkinsidae</taxon>
        <taxon>Perkinsus</taxon>
    </lineage>
</organism>
<feature type="compositionally biased region" description="Basic and acidic residues" evidence="5">
    <location>
        <begin position="36"/>
        <end position="49"/>
    </location>
</feature>
<dbReference type="Proteomes" id="UP000570595">
    <property type="component" value="Unassembled WGS sequence"/>
</dbReference>
<evidence type="ECO:0000256" key="4">
    <source>
        <dbReference type="PROSITE-ProRule" id="PRU00176"/>
    </source>
</evidence>
<keyword evidence="2 4" id="KW-0694">RNA-binding</keyword>
<dbReference type="InterPro" id="IPR035979">
    <property type="entry name" value="RBD_domain_sf"/>
</dbReference>